<gene>
    <name evidence="2" type="ORF">PR048_019755</name>
</gene>
<proteinExistence type="predicted"/>
<protein>
    <submittedName>
        <fullName evidence="2">Uncharacterized protein</fullName>
    </submittedName>
</protein>
<reference evidence="2 3" key="1">
    <citation type="submission" date="2023-02" db="EMBL/GenBank/DDBJ databases">
        <title>LHISI_Scaffold_Assembly.</title>
        <authorList>
            <person name="Stuart O.P."/>
            <person name="Cleave R."/>
            <person name="Magrath M.J.L."/>
            <person name="Mikheyev A.S."/>
        </authorList>
    </citation>
    <scope>NUCLEOTIDE SEQUENCE [LARGE SCALE GENOMIC DNA]</scope>
    <source>
        <strain evidence="2">Daus_M_001</strain>
        <tissue evidence="2">Leg muscle</tissue>
    </source>
</reference>
<dbReference type="EMBL" id="JARBHB010000007">
    <property type="protein sequence ID" value="KAJ8879149.1"/>
    <property type="molecule type" value="Genomic_DNA"/>
</dbReference>
<feature type="region of interest" description="Disordered" evidence="1">
    <location>
        <begin position="1"/>
        <end position="112"/>
    </location>
</feature>
<organism evidence="2 3">
    <name type="scientific">Dryococelus australis</name>
    <dbReference type="NCBI Taxonomy" id="614101"/>
    <lineage>
        <taxon>Eukaryota</taxon>
        <taxon>Metazoa</taxon>
        <taxon>Ecdysozoa</taxon>
        <taxon>Arthropoda</taxon>
        <taxon>Hexapoda</taxon>
        <taxon>Insecta</taxon>
        <taxon>Pterygota</taxon>
        <taxon>Neoptera</taxon>
        <taxon>Polyneoptera</taxon>
        <taxon>Phasmatodea</taxon>
        <taxon>Verophasmatodea</taxon>
        <taxon>Anareolatae</taxon>
        <taxon>Phasmatidae</taxon>
        <taxon>Eurycanthinae</taxon>
        <taxon>Dryococelus</taxon>
    </lineage>
</organism>
<evidence type="ECO:0000313" key="3">
    <source>
        <dbReference type="Proteomes" id="UP001159363"/>
    </source>
</evidence>
<comment type="caution">
    <text evidence="2">The sequence shown here is derived from an EMBL/GenBank/DDBJ whole genome shotgun (WGS) entry which is preliminary data.</text>
</comment>
<accession>A0ABQ9H4C8</accession>
<feature type="compositionally biased region" description="Basic and acidic residues" evidence="1">
    <location>
        <begin position="90"/>
        <end position="112"/>
    </location>
</feature>
<feature type="region of interest" description="Disordered" evidence="1">
    <location>
        <begin position="140"/>
        <end position="163"/>
    </location>
</feature>
<dbReference type="Proteomes" id="UP001159363">
    <property type="component" value="Chromosome 6"/>
</dbReference>
<feature type="compositionally biased region" description="Basic and acidic residues" evidence="1">
    <location>
        <begin position="24"/>
        <end position="48"/>
    </location>
</feature>
<evidence type="ECO:0000256" key="1">
    <source>
        <dbReference type="SAM" id="MobiDB-lite"/>
    </source>
</evidence>
<keyword evidence="3" id="KW-1185">Reference proteome</keyword>
<name>A0ABQ9H4C8_9NEOP</name>
<evidence type="ECO:0000313" key="2">
    <source>
        <dbReference type="EMBL" id="KAJ8879149.1"/>
    </source>
</evidence>
<sequence length="180" mass="20532">MPYLEFEPRISPTPDPRRTNQLRHRSEVGMEQRRNERTGETGDPRENPQTRSTVRHNSHMRKSECDPAGSTTWFALVGGEQSNRSTTAAPRKEVARHRASDGMPNKTKERKPNETTRIYTVHSKDENDVVCKAFFFKSVRDEERSRRPSAPAGTEQSIQEAIKRSPSASILHLIRKLGVP</sequence>